<organism evidence="2 3">
    <name type="scientific">Parnassius apollo</name>
    <name type="common">Apollo butterfly</name>
    <name type="synonym">Papilio apollo</name>
    <dbReference type="NCBI Taxonomy" id="110799"/>
    <lineage>
        <taxon>Eukaryota</taxon>
        <taxon>Metazoa</taxon>
        <taxon>Ecdysozoa</taxon>
        <taxon>Arthropoda</taxon>
        <taxon>Hexapoda</taxon>
        <taxon>Insecta</taxon>
        <taxon>Pterygota</taxon>
        <taxon>Neoptera</taxon>
        <taxon>Endopterygota</taxon>
        <taxon>Lepidoptera</taxon>
        <taxon>Glossata</taxon>
        <taxon>Ditrysia</taxon>
        <taxon>Papilionoidea</taxon>
        <taxon>Papilionidae</taxon>
        <taxon>Parnassiinae</taxon>
        <taxon>Parnassini</taxon>
        <taxon>Parnassius</taxon>
        <taxon>Parnassius</taxon>
    </lineage>
</organism>
<protein>
    <submittedName>
        <fullName evidence="2">(apollo) hypothetical protein</fullName>
    </submittedName>
</protein>
<sequence>MKSLVCFAFLSVIISMVCAEDLHPNGCIYVEGRCQEECEEGTYSYTTGCGYLTKEPTCDEPYPKPDTDGQICDFSDCYCNPPTVRHTKTRKCVKLEDCKKYD</sequence>
<dbReference type="Proteomes" id="UP000691718">
    <property type="component" value="Unassembled WGS sequence"/>
</dbReference>
<keyword evidence="1" id="KW-0732">Signal</keyword>
<feature type="signal peptide" evidence="1">
    <location>
        <begin position="1"/>
        <end position="19"/>
    </location>
</feature>
<dbReference type="AlphaFoldDB" id="A0A8S3YBR4"/>
<evidence type="ECO:0000313" key="2">
    <source>
        <dbReference type="EMBL" id="CAG5056786.1"/>
    </source>
</evidence>
<evidence type="ECO:0000313" key="3">
    <source>
        <dbReference type="Proteomes" id="UP000691718"/>
    </source>
</evidence>
<dbReference type="EMBL" id="CAJQZP010001616">
    <property type="protein sequence ID" value="CAG5056786.1"/>
    <property type="molecule type" value="Genomic_DNA"/>
</dbReference>
<comment type="caution">
    <text evidence="2">The sequence shown here is derived from an EMBL/GenBank/DDBJ whole genome shotgun (WGS) entry which is preliminary data.</text>
</comment>
<gene>
    <name evidence="2" type="ORF">PAPOLLO_LOCUS26904</name>
</gene>
<name>A0A8S3YBR4_PARAO</name>
<dbReference type="OrthoDB" id="8113025at2759"/>
<accession>A0A8S3YBR4</accession>
<feature type="chain" id="PRO_5035868738" evidence="1">
    <location>
        <begin position="20"/>
        <end position="102"/>
    </location>
</feature>
<keyword evidence="3" id="KW-1185">Reference proteome</keyword>
<reference evidence="2" key="1">
    <citation type="submission" date="2021-04" db="EMBL/GenBank/DDBJ databases">
        <authorList>
            <person name="Tunstrom K."/>
        </authorList>
    </citation>
    <scope>NUCLEOTIDE SEQUENCE</scope>
</reference>
<evidence type="ECO:0000256" key="1">
    <source>
        <dbReference type="SAM" id="SignalP"/>
    </source>
</evidence>
<proteinExistence type="predicted"/>